<dbReference type="CDD" id="cd17324">
    <property type="entry name" value="MFS_NepI_like"/>
    <property type="match status" value="1"/>
</dbReference>
<feature type="transmembrane region" description="Helical" evidence="6">
    <location>
        <begin position="77"/>
        <end position="99"/>
    </location>
</feature>
<protein>
    <submittedName>
        <fullName evidence="8">Predicted arabinose efflux permease, MFS family</fullName>
    </submittedName>
</protein>
<evidence type="ECO:0000313" key="9">
    <source>
        <dbReference type="Proteomes" id="UP000199468"/>
    </source>
</evidence>
<gene>
    <name evidence="8" type="ORF">SAMN05421844_10889</name>
</gene>
<dbReference type="InterPro" id="IPR011701">
    <property type="entry name" value="MFS"/>
</dbReference>
<name>A0ABY0P4Y1_9HYPH</name>
<feature type="transmembrane region" description="Helical" evidence="6">
    <location>
        <begin position="52"/>
        <end position="71"/>
    </location>
</feature>
<evidence type="ECO:0000313" key="8">
    <source>
        <dbReference type="EMBL" id="SDH35166.1"/>
    </source>
</evidence>
<keyword evidence="4 6" id="KW-1133">Transmembrane helix</keyword>
<dbReference type="PANTHER" id="PTHR43124">
    <property type="entry name" value="PURINE EFFLUX PUMP PBUE"/>
    <property type="match status" value="1"/>
</dbReference>
<keyword evidence="9" id="KW-1185">Reference proteome</keyword>
<dbReference type="PROSITE" id="PS50850">
    <property type="entry name" value="MFS"/>
    <property type="match status" value="1"/>
</dbReference>
<evidence type="ECO:0000256" key="2">
    <source>
        <dbReference type="ARBA" id="ARBA00022475"/>
    </source>
</evidence>
<feature type="transmembrane region" description="Helical" evidence="6">
    <location>
        <begin position="220"/>
        <end position="241"/>
    </location>
</feature>
<dbReference type="InterPro" id="IPR050189">
    <property type="entry name" value="MFS_Efflux_Transporters"/>
</dbReference>
<feature type="transmembrane region" description="Helical" evidence="6">
    <location>
        <begin position="253"/>
        <end position="270"/>
    </location>
</feature>
<feature type="transmembrane region" description="Helical" evidence="6">
    <location>
        <begin position="314"/>
        <end position="338"/>
    </location>
</feature>
<organism evidence="8 9">
    <name type="scientific">Bosea robiniae</name>
    <dbReference type="NCBI Taxonomy" id="1036780"/>
    <lineage>
        <taxon>Bacteria</taxon>
        <taxon>Pseudomonadati</taxon>
        <taxon>Pseudomonadota</taxon>
        <taxon>Alphaproteobacteria</taxon>
        <taxon>Hyphomicrobiales</taxon>
        <taxon>Boseaceae</taxon>
        <taxon>Bosea</taxon>
    </lineage>
</organism>
<evidence type="ECO:0000256" key="5">
    <source>
        <dbReference type="ARBA" id="ARBA00023136"/>
    </source>
</evidence>
<evidence type="ECO:0000256" key="3">
    <source>
        <dbReference type="ARBA" id="ARBA00022692"/>
    </source>
</evidence>
<feature type="transmembrane region" description="Helical" evidence="6">
    <location>
        <begin position="276"/>
        <end position="294"/>
    </location>
</feature>
<feature type="transmembrane region" description="Helical" evidence="6">
    <location>
        <begin position="111"/>
        <end position="132"/>
    </location>
</feature>
<dbReference type="EMBL" id="FNBZ01000008">
    <property type="protein sequence ID" value="SDH35166.1"/>
    <property type="molecule type" value="Genomic_DNA"/>
</dbReference>
<evidence type="ECO:0000256" key="6">
    <source>
        <dbReference type="SAM" id="Phobius"/>
    </source>
</evidence>
<dbReference type="PANTHER" id="PTHR43124:SF3">
    <property type="entry name" value="CHLORAMPHENICOL EFFLUX PUMP RV0191"/>
    <property type="match status" value="1"/>
</dbReference>
<accession>A0ABY0P4Y1</accession>
<feature type="transmembrane region" description="Helical" evidence="6">
    <location>
        <begin position="191"/>
        <end position="214"/>
    </location>
</feature>
<dbReference type="SUPFAM" id="SSF103473">
    <property type="entry name" value="MFS general substrate transporter"/>
    <property type="match status" value="1"/>
</dbReference>
<reference evidence="8 9" key="1">
    <citation type="submission" date="2016-10" db="EMBL/GenBank/DDBJ databases">
        <authorList>
            <person name="Varghese N."/>
            <person name="Submissions S."/>
        </authorList>
    </citation>
    <scope>NUCLEOTIDE SEQUENCE [LARGE SCALE GENOMIC DNA]</scope>
    <source>
        <strain evidence="8 9">DSM 26672</strain>
    </source>
</reference>
<keyword evidence="2" id="KW-1003">Cell membrane</keyword>
<dbReference type="Gene3D" id="1.20.1250.20">
    <property type="entry name" value="MFS general substrate transporter like domains"/>
    <property type="match status" value="1"/>
</dbReference>
<comment type="caution">
    <text evidence="8">The sequence shown here is derived from an EMBL/GenBank/DDBJ whole genome shotgun (WGS) entry which is preliminary data.</text>
</comment>
<evidence type="ECO:0000256" key="1">
    <source>
        <dbReference type="ARBA" id="ARBA00004651"/>
    </source>
</evidence>
<dbReference type="InterPro" id="IPR036259">
    <property type="entry name" value="MFS_trans_sf"/>
</dbReference>
<evidence type="ECO:0000259" key="7">
    <source>
        <dbReference type="PROSITE" id="PS50850"/>
    </source>
</evidence>
<feature type="domain" description="Major facilitator superfamily (MFS) profile" evidence="7">
    <location>
        <begin position="1"/>
        <end position="361"/>
    </location>
</feature>
<sequence>MRLIDPLVPTLAGHFARSIAQVAVMATAFSFSYAFGQPILGPIADAVGKIRTIGTCLALLVLLSIACSFAPNFEALLALRAASGIVAGGIIPIAMAAIGDRATMAQRQITLGRFTVIMIFGQMAGAACSGVIAEYVGWRGVFLMAGGIAGLALLMLTLTMRPRAGAVRRRPTLRGAIASYAAVFSNPRSKLLYALVITEGSLIFGMPPFVAAILQERAGIGPSLAGLVIAGTGIGGLIYGLSTRILVDRIGPARMPIVGGVLMAIGYGLFALPFLPWWSAVPFFVVNGFGFFLMHGTFQAQATELAPEARGSAVSLFACSLFAGHALGPVLMGTALALLGTTGAVSLFAVGIGLLGFAAPRILPMLGAAEAQRPR</sequence>
<proteinExistence type="predicted"/>
<keyword evidence="5 6" id="KW-0472">Membrane</keyword>
<dbReference type="InterPro" id="IPR020846">
    <property type="entry name" value="MFS_dom"/>
</dbReference>
<feature type="transmembrane region" description="Helical" evidence="6">
    <location>
        <begin position="138"/>
        <end position="160"/>
    </location>
</feature>
<evidence type="ECO:0000256" key="4">
    <source>
        <dbReference type="ARBA" id="ARBA00022989"/>
    </source>
</evidence>
<comment type="subcellular location">
    <subcellularLocation>
        <location evidence="1">Cell membrane</location>
        <topology evidence="1">Multi-pass membrane protein</topology>
    </subcellularLocation>
</comment>
<dbReference type="Pfam" id="PF07690">
    <property type="entry name" value="MFS_1"/>
    <property type="match status" value="1"/>
</dbReference>
<keyword evidence="3 6" id="KW-0812">Transmembrane</keyword>
<dbReference type="Proteomes" id="UP000199468">
    <property type="component" value="Unassembled WGS sequence"/>
</dbReference>
<feature type="transmembrane region" description="Helical" evidence="6">
    <location>
        <begin position="344"/>
        <end position="363"/>
    </location>
</feature>
<feature type="transmembrane region" description="Helical" evidence="6">
    <location>
        <begin position="20"/>
        <end position="40"/>
    </location>
</feature>